<dbReference type="GO" id="GO:0016757">
    <property type="term" value="F:glycosyltransferase activity"/>
    <property type="evidence" value="ECO:0007669"/>
    <property type="project" value="InterPro"/>
</dbReference>
<evidence type="ECO:0000313" key="3">
    <source>
        <dbReference type="EMBL" id="TGK11578.1"/>
    </source>
</evidence>
<feature type="domain" description="Glycosyl transferase family 1" evidence="2">
    <location>
        <begin position="165"/>
        <end position="307"/>
    </location>
</feature>
<organism evidence="3 4">
    <name type="scientific">Leptospira fletcheri</name>
    <dbReference type="NCBI Taxonomy" id="2484981"/>
    <lineage>
        <taxon>Bacteria</taxon>
        <taxon>Pseudomonadati</taxon>
        <taxon>Spirochaetota</taxon>
        <taxon>Spirochaetia</taxon>
        <taxon>Leptospirales</taxon>
        <taxon>Leptospiraceae</taxon>
        <taxon>Leptospira</taxon>
    </lineage>
</organism>
<dbReference type="Proteomes" id="UP000298458">
    <property type="component" value="Unassembled WGS sequence"/>
</dbReference>
<dbReference type="OrthoDB" id="9787617at2"/>
<keyword evidence="1 3" id="KW-0808">Transferase</keyword>
<dbReference type="Gene3D" id="3.40.50.2000">
    <property type="entry name" value="Glycogen Phosphorylase B"/>
    <property type="match status" value="1"/>
</dbReference>
<dbReference type="AlphaFoldDB" id="A0A4R9GG14"/>
<evidence type="ECO:0000256" key="1">
    <source>
        <dbReference type="ARBA" id="ARBA00022679"/>
    </source>
</evidence>
<dbReference type="CDD" id="cd03801">
    <property type="entry name" value="GT4_PimA-like"/>
    <property type="match status" value="1"/>
</dbReference>
<evidence type="ECO:0000259" key="2">
    <source>
        <dbReference type="Pfam" id="PF00534"/>
    </source>
</evidence>
<dbReference type="PANTHER" id="PTHR46401">
    <property type="entry name" value="GLYCOSYLTRANSFERASE WBBK-RELATED"/>
    <property type="match status" value="1"/>
</dbReference>
<gene>
    <name evidence="3" type="ORF">EHO60_04570</name>
</gene>
<protein>
    <submittedName>
        <fullName evidence="3">Glycosyltransferase</fullName>
    </submittedName>
</protein>
<sequence length="368" mass="42500">MKVYQHITEFRDRDGIGNDIKGIRSALESIRIPSEIVCLADLSSGELPVQNFYNIDWVGIPGNDQVHILQYGGPGYPLDDFLALRGRKFIRFQNVTPPAFFQPFLEEDMFQLFSLEFKKSVIELHKMKRYVQAFLPSSKFSASNLEDLNITHSKVLPIVRKYVWSERNRRKKNGHTLGFVGRLIPNKKIEDLLLLVYFLKRINNKYRILVCGSVPTYFEEYFAKLKKMAWDLGLGENLQFRMGPTDHEMDRFWDEMDAYVSMSEHEGFGIPLVEALSKDLPVFAYSCTAVPETLRGAGFLFNNKDLNGLRKLAEWIHLILQTEGSGKPLTGEEASVKRREVVEEYNSIPFERFFKQLLTIRETASSAY</sequence>
<proteinExistence type="predicted"/>
<evidence type="ECO:0000313" key="4">
    <source>
        <dbReference type="Proteomes" id="UP000298458"/>
    </source>
</evidence>
<reference evidence="3" key="1">
    <citation type="journal article" date="2019" name="PLoS Negl. Trop. Dis.">
        <title>Revisiting the worldwide diversity of Leptospira species in the environment.</title>
        <authorList>
            <person name="Vincent A.T."/>
            <person name="Schiettekatte O."/>
            <person name="Bourhy P."/>
            <person name="Veyrier F.J."/>
            <person name="Picardeau M."/>
        </authorList>
    </citation>
    <scope>NUCLEOTIDE SEQUENCE [LARGE SCALE GENOMIC DNA]</scope>
    <source>
        <strain evidence="3">SSW15</strain>
    </source>
</reference>
<name>A0A4R9GG14_9LEPT</name>
<dbReference type="EMBL" id="RQET01000004">
    <property type="protein sequence ID" value="TGK11578.1"/>
    <property type="molecule type" value="Genomic_DNA"/>
</dbReference>
<dbReference type="GO" id="GO:0009103">
    <property type="term" value="P:lipopolysaccharide biosynthetic process"/>
    <property type="evidence" value="ECO:0007669"/>
    <property type="project" value="TreeGrafter"/>
</dbReference>
<accession>A0A4R9GG14</accession>
<dbReference type="Pfam" id="PF00534">
    <property type="entry name" value="Glycos_transf_1"/>
    <property type="match status" value="1"/>
</dbReference>
<dbReference type="PANTHER" id="PTHR46401:SF2">
    <property type="entry name" value="GLYCOSYLTRANSFERASE WBBK-RELATED"/>
    <property type="match status" value="1"/>
</dbReference>
<dbReference type="RefSeq" id="WP_135766983.1">
    <property type="nucleotide sequence ID" value="NZ_RQET01000004.1"/>
</dbReference>
<dbReference type="SUPFAM" id="SSF53756">
    <property type="entry name" value="UDP-Glycosyltransferase/glycogen phosphorylase"/>
    <property type="match status" value="1"/>
</dbReference>
<keyword evidence="4" id="KW-1185">Reference proteome</keyword>
<dbReference type="InterPro" id="IPR001296">
    <property type="entry name" value="Glyco_trans_1"/>
</dbReference>
<comment type="caution">
    <text evidence="3">The sequence shown here is derived from an EMBL/GenBank/DDBJ whole genome shotgun (WGS) entry which is preliminary data.</text>
</comment>